<organism evidence="2">
    <name type="scientific">Candidatus Kentrum eta</name>
    <dbReference type="NCBI Taxonomy" id="2126337"/>
    <lineage>
        <taxon>Bacteria</taxon>
        <taxon>Pseudomonadati</taxon>
        <taxon>Pseudomonadota</taxon>
        <taxon>Gammaproteobacteria</taxon>
        <taxon>Candidatus Kentrum</taxon>
    </lineage>
</organism>
<dbReference type="AlphaFoldDB" id="A0A450UYA5"/>
<protein>
    <recommendedName>
        <fullName evidence="4">Type I restriction modification DNA specificity domain-containing protein</fullName>
    </recommendedName>
</protein>
<dbReference type="EMBL" id="CAADFI010000113">
    <property type="protein sequence ID" value="VFJ97516.1"/>
    <property type="molecule type" value="Genomic_DNA"/>
</dbReference>
<evidence type="ECO:0000313" key="1">
    <source>
        <dbReference type="EMBL" id="VFJ96458.1"/>
    </source>
</evidence>
<gene>
    <name evidence="1" type="ORF">BECKH772A_GA0070896_101048</name>
    <name evidence="2" type="ORF">BECKH772B_GA0070898_101138</name>
    <name evidence="3" type="ORF">BECKH772C_GA0070978_101048</name>
</gene>
<accession>A0A450UYA5</accession>
<dbReference type="EMBL" id="CAADFJ010000104">
    <property type="protein sequence ID" value="VFK02824.1"/>
    <property type="molecule type" value="Genomic_DNA"/>
</dbReference>
<name>A0A450UYA5_9GAMM</name>
<evidence type="ECO:0000313" key="2">
    <source>
        <dbReference type="EMBL" id="VFJ97516.1"/>
    </source>
</evidence>
<evidence type="ECO:0000313" key="3">
    <source>
        <dbReference type="EMBL" id="VFK02824.1"/>
    </source>
</evidence>
<evidence type="ECO:0008006" key="4">
    <source>
        <dbReference type="Google" id="ProtNLM"/>
    </source>
</evidence>
<dbReference type="EMBL" id="CAADFG010000104">
    <property type="protein sequence ID" value="VFJ96458.1"/>
    <property type="molecule type" value="Genomic_DNA"/>
</dbReference>
<sequence length="49" mass="5759">MRLYLSEHPEEQQKIASFLTALDTKIDAVGRQIEGRERFKRGLLQKMLI</sequence>
<proteinExistence type="predicted"/>
<dbReference type="Gene3D" id="1.10.287.1120">
    <property type="entry name" value="Bipartite methylase S protein"/>
    <property type="match status" value="1"/>
</dbReference>
<reference evidence="2" key="1">
    <citation type="submission" date="2019-02" db="EMBL/GenBank/DDBJ databases">
        <authorList>
            <person name="Gruber-Vodicka R. H."/>
            <person name="Seah K. B. B."/>
        </authorList>
    </citation>
    <scope>NUCLEOTIDE SEQUENCE</scope>
    <source>
        <strain evidence="3">BECK_SA2B12</strain>
        <strain evidence="1">BECK_SA2B15</strain>
        <strain evidence="2">BECK_SA2B20</strain>
    </source>
</reference>
<dbReference type="SUPFAM" id="SSF116734">
    <property type="entry name" value="DNA methylase specificity domain"/>
    <property type="match status" value="1"/>
</dbReference>